<dbReference type="Proteomes" id="UP000738359">
    <property type="component" value="Unassembled WGS sequence"/>
</dbReference>
<reference evidence="2" key="1">
    <citation type="journal article" date="2020" name="Fungal Divers.">
        <title>Resolving the Mortierellaceae phylogeny through synthesis of multi-gene phylogenetics and phylogenomics.</title>
        <authorList>
            <person name="Vandepol N."/>
            <person name="Liber J."/>
            <person name="Desiro A."/>
            <person name="Na H."/>
            <person name="Kennedy M."/>
            <person name="Barry K."/>
            <person name="Grigoriev I.V."/>
            <person name="Miller A.N."/>
            <person name="O'Donnell K."/>
            <person name="Stajich J.E."/>
            <person name="Bonito G."/>
        </authorList>
    </citation>
    <scope>NUCLEOTIDE SEQUENCE</scope>
    <source>
        <strain evidence="2">CK1249</strain>
    </source>
</reference>
<sequence length="443" mass="49364">MVEALTAQSTSYTFRLYSLQAVAAQAYATLRRQLTSALFSSSLVGGHAPNPGDTEMSTPWLRNILVSAGAIPKGATVSRVECKGLDGNRGLSQDGRRGRLGNIVSGQAREAIFYSSDLAKTLLPSTLLPKVYYAHGSQWLGEYVILMEDIKQRGAQGVDSQKSMDVNFVFGNQIWGLPDSIQSLAPPSATEMLDQMFLTAADMHAQHWNDSRLLQSGWLKFAGWYRGSGRTQWEWSVQAGSSAWEQGKQKIARGELAVKYSEKFVRIVDESFKRASWERLQERLQDRSVPFTLSHGDFHAANMILDRSTHAPSSSIVMYDWSEVCVWEPTTDLGQTLVSDVAIPVFQAHARIALRKYWERLIELGAVRAVDYSFETCWNAFVRGGVEKWIWIFAILANHPGMPASLVQYFHDQLLAFIELADNGGDAYYNLTMVSLFAPPGAM</sequence>
<dbReference type="PANTHER" id="PTHR11012">
    <property type="entry name" value="PROTEIN KINASE-LIKE DOMAIN-CONTAINING"/>
    <property type="match status" value="1"/>
</dbReference>
<accession>A0A9P6IVB1</accession>
<dbReference type="OrthoDB" id="191037at2759"/>
<gene>
    <name evidence="2" type="ORF">BGZ70_001993</name>
</gene>
<keyword evidence="3" id="KW-1185">Reference proteome</keyword>
<proteinExistence type="predicted"/>
<evidence type="ECO:0000313" key="2">
    <source>
        <dbReference type="EMBL" id="KAF9948944.1"/>
    </source>
</evidence>
<dbReference type="InterPro" id="IPR011009">
    <property type="entry name" value="Kinase-like_dom_sf"/>
</dbReference>
<evidence type="ECO:0000313" key="3">
    <source>
        <dbReference type="Proteomes" id="UP000738359"/>
    </source>
</evidence>
<dbReference type="AlphaFoldDB" id="A0A9P6IVB1"/>
<dbReference type="Gene3D" id="3.90.1200.10">
    <property type="match status" value="1"/>
</dbReference>
<name>A0A9P6IVB1_MORAP</name>
<dbReference type="PANTHER" id="PTHR11012:SF30">
    <property type="entry name" value="PROTEIN KINASE-LIKE DOMAIN-CONTAINING"/>
    <property type="match status" value="1"/>
</dbReference>
<dbReference type="InterPro" id="IPR002575">
    <property type="entry name" value="Aminoglycoside_PTrfase"/>
</dbReference>
<dbReference type="EMBL" id="JAAAHY010001469">
    <property type="protein sequence ID" value="KAF9948944.1"/>
    <property type="molecule type" value="Genomic_DNA"/>
</dbReference>
<dbReference type="Pfam" id="PF01636">
    <property type="entry name" value="APH"/>
    <property type="match status" value="1"/>
</dbReference>
<protein>
    <recommendedName>
        <fullName evidence="1">Aminoglycoside phosphotransferase domain-containing protein</fullName>
    </recommendedName>
</protein>
<comment type="caution">
    <text evidence="2">The sequence shown here is derived from an EMBL/GenBank/DDBJ whole genome shotgun (WGS) entry which is preliminary data.</text>
</comment>
<feature type="domain" description="Aminoglycoside phosphotransferase" evidence="1">
    <location>
        <begin position="186"/>
        <end position="353"/>
    </location>
</feature>
<dbReference type="SUPFAM" id="SSF56112">
    <property type="entry name" value="Protein kinase-like (PK-like)"/>
    <property type="match status" value="1"/>
</dbReference>
<evidence type="ECO:0000259" key="1">
    <source>
        <dbReference type="Pfam" id="PF01636"/>
    </source>
</evidence>
<organism evidence="2 3">
    <name type="scientific">Mortierella alpina</name>
    <name type="common">Oleaginous fungus</name>
    <name type="synonym">Mortierella renispora</name>
    <dbReference type="NCBI Taxonomy" id="64518"/>
    <lineage>
        <taxon>Eukaryota</taxon>
        <taxon>Fungi</taxon>
        <taxon>Fungi incertae sedis</taxon>
        <taxon>Mucoromycota</taxon>
        <taxon>Mortierellomycotina</taxon>
        <taxon>Mortierellomycetes</taxon>
        <taxon>Mortierellales</taxon>
        <taxon>Mortierellaceae</taxon>
        <taxon>Mortierella</taxon>
    </lineage>
</organism>